<protein>
    <recommendedName>
        <fullName evidence="3">NmrA-like domain-containing protein</fullName>
    </recommendedName>
</protein>
<dbReference type="InterPro" id="IPR008030">
    <property type="entry name" value="NmrA-like"/>
</dbReference>
<dbReference type="InterPro" id="IPR051609">
    <property type="entry name" value="NmrA/Isoflavone_reductase-like"/>
</dbReference>
<dbReference type="PANTHER" id="PTHR47706">
    <property type="entry name" value="NMRA-LIKE FAMILY PROTEIN"/>
    <property type="match status" value="1"/>
</dbReference>
<gene>
    <name evidence="4" type="ORF">LMH87_001268</name>
</gene>
<feature type="domain" description="NmrA-like" evidence="3">
    <location>
        <begin position="2"/>
        <end position="237"/>
    </location>
</feature>
<dbReference type="PANTHER" id="PTHR47706:SF9">
    <property type="entry name" value="NMRA-LIKE DOMAIN-CONTAINING PROTEIN-RELATED"/>
    <property type="match status" value="1"/>
</dbReference>
<dbReference type="RefSeq" id="XP_056056178.1">
    <property type="nucleotide sequence ID" value="XM_056199320.1"/>
</dbReference>
<proteinExistence type="predicted"/>
<evidence type="ECO:0000256" key="2">
    <source>
        <dbReference type="ARBA" id="ARBA00023002"/>
    </source>
</evidence>
<dbReference type="EMBL" id="JAJHUN010000007">
    <property type="protein sequence ID" value="KAJ4156054.1"/>
    <property type="molecule type" value="Genomic_DNA"/>
</dbReference>
<dbReference type="GO" id="GO:0016491">
    <property type="term" value="F:oxidoreductase activity"/>
    <property type="evidence" value="ECO:0007669"/>
    <property type="project" value="UniProtKB-KW"/>
</dbReference>
<dbReference type="Gene3D" id="3.40.50.720">
    <property type="entry name" value="NAD(P)-binding Rossmann-like Domain"/>
    <property type="match status" value="1"/>
</dbReference>
<keyword evidence="1" id="KW-0521">NADP</keyword>
<evidence type="ECO:0000256" key="1">
    <source>
        <dbReference type="ARBA" id="ARBA00022857"/>
    </source>
</evidence>
<dbReference type="KEGG" id="amus:LMH87_001268"/>
<evidence type="ECO:0000313" key="4">
    <source>
        <dbReference type="EMBL" id="KAJ4156054.1"/>
    </source>
</evidence>
<name>A0A9W8QH35_AKAMU</name>
<accession>A0A9W8QH35</accession>
<dbReference type="SUPFAM" id="SSF51735">
    <property type="entry name" value="NAD(P)-binding Rossmann-fold domains"/>
    <property type="match status" value="1"/>
</dbReference>
<dbReference type="GeneID" id="80888427"/>
<dbReference type="InterPro" id="IPR036291">
    <property type="entry name" value="NAD(P)-bd_dom_sf"/>
</dbReference>
<reference evidence="4" key="1">
    <citation type="journal article" date="2023" name="Access Microbiol">
        <title>De-novo genome assembly for Akanthomyces muscarius, a biocontrol agent of insect agricultural pests.</title>
        <authorList>
            <person name="Erdos Z."/>
            <person name="Studholme D.J."/>
            <person name="Raymond B."/>
            <person name="Sharma M."/>
        </authorList>
    </citation>
    <scope>NUCLEOTIDE SEQUENCE</scope>
    <source>
        <strain evidence="4">Ve6</strain>
    </source>
</reference>
<sequence length="307" mass="34112">MLVLIAGITGQLGHRLALTALGRDLSVRGLGRDRAKLERSFLEKLESFVTSSNYYDVPALDKAVKGVDAVICAYSPSPILDLDGHLLLLRSAERAGVKIFVASSWNCDWTKIKFGDLEPYDNHIAFEQQAAMTSSINPVYLFTGVFHSLLFTPYGPGGLDTADSGPKLHYWGDGDETKHPWTHMDDAVAWTIEILINGDGIRDGNGGFFSFRSGRHTIRELARAYQEVTGTEVQIVRQGNLEDLRTRLARERAEKGRERYFEYLPLASALVNATVDWEMNDPTVLDHIHAPTTLESALKERFESGSA</sequence>
<dbReference type="Pfam" id="PF05368">
    <property type="entry name" value="NmrA"/>
    <property type="match status" value="1"/>
</dbReference>
<dbReference type="Proteomes" id="UP001144673">
    <property type="component" value="Chromosome 6"/>
</dbReference>
<evidence type="ECO:0000313" key="5">
    <source>
        <dbReference type="Proteomes" id="UP001144673"/>
    </source>
</evidence>
<comment type="caution">
    <text evidence="4">The sequence shown here is derived from an EMBL/GenBank/DDBJ whole genome shotgun (WGS) entry which is preliminary data.</text>
</comment>
<evidence type="ECO:0000259" key="3">
    <source>
        <dbReference type="Pfam" id="PF05368"/>
    </source>
</evidence>
<dbReference type="AlphaFoldDB" id="A0A9W8QH35"/>
<keyword evidence="5" id="KW-1185">Reference proteome</keyword>
<keyword evidence="2" id="KW-0560">Oxidoreductase</keyword>
<organism evidence="4 5">
    <name type="scientific">Akanthomyces muscarius</name>
    <name type="common">Entomopathogenic fungus</name>
    <name type="synonym">Lecanicillium muscarium</name>
    <dbReference type="NCBI Taxonomy" id="2231603"/>
    <lineage>
        <taxon>Eukaryota</taxon>
        <taxon>Fungi</taxon>
        <taxon>Dikarya</taxon>
        <taxon>Ascomycota</taxon>
        <taxon>Pezizomycotina</taxon>
        <taxon>Sordariomycetes</taxon>
        <taxon>Hypocreomycetidae</taxon>
        <taxon>Hypocreales</taxon>
        <taxon>Cordycipitaceae</taxon>
        <taxon>Akanthomyces</taxon>
    </lineage>
</organism>